<keyword evidence="2" id="KW-1003">Cell membrane</keyword>
<reference evidence="9 10" key="1">
    <citation type="submission" date="2019-12" db="EMBL/GenBank/DDBJ databases">
        <title>Novel species isolated from a subtropical stream in China.</title>
        <authorList>
            <person name="Lu H."/>
        </authorList>
    </citation>
    <scope>NUCLEOTIDE SEQUENCE [LARGE SCALE GENOMIC DNA]</scope>
    <source>
        <strain evidence="9 10">FT127W</strain>
    </source>
</reference>
<feature type="domain" description="ABC3 transporter permease C-terminal" evidence="7">
    <location>
        <begin position="315"/>
        <end position="429"/>
    </location>
</feature>
<protein>
    <submittedName>
        <fullName evidence="9">FtsX-like permease family protein</fullName>
    </submittedName>
</protein>
<gene>
    <name evidence="9" type="ORF">GTP77_07045</name>
</gene>
<dbReference type="EMBL" id="WWCU01000005">
    <property type="protein sequence ID" value="MYN07095.1"/>
    <property type="molecule type" value="Genomic_DNA"/>
</dbReference>
<dbReference type="InterPro" id="IPR050250">
    <property type="entry name" value="Macrolide_Exporter_MacB"/>
</dbReference>
<keyword evidence="4 6" id="KW-1133">Transmembrane helix</keyword>
<dbReference type="PANTHER" id="PTHR30572">
    <property type="entry name" value="MEMBRANE COMPONENT OF TRANSPORTER-RELATED"/>
    <property type="match status" value="1"/>
</dbReference>
<evidence type="ECO:0000256" key="2">
    <source>
        <dbReference type="ARBA" id="ARBA00022475"/>
    </source>
</evidence>
<sequence length="437" mass="47697">MFSYYFLLGIRSLRRNPALTALMVLTLAVGVAASIATLTILHVMSGDPIPSKSDRLFVPLLDNGPLQGYTPGDKPNDRQLSYIDAANVVASKQGDRRTVMYGVAGAIEPARKDLNVFNVSGLAPTRDFFAMFEVPFLHGQAWSEAHDKAGADVVVLSRKLSEKLYGDADPVGQRVTLLGHEYQITGVYDTWNPVPRYVRIIGGPGAFGSEDEFYIPFSSAIRHEYGHNGSMSCSAYRDPGFDALLKSECTWIQGWIELHSAADRPALQNWLDAYSAEQFKLGRLKRQAPTHLYNVGEWLEFLKVVGNDNKLSAWLAFGFLVLCLVNTIGLLLAKFSVRAPEVGIRRALGASRKEIFSQFLIETAVVGLAGGVSGLLLAFGALALIAMQSKQLTVVAHMDWVMMGATFLMAVASAILAGLLPTWRACQVTPALQLKSQ</sequence>
<keyword evidence="5 6" id="KW-0472">Membrane</keyword>
<evidence type="ECO:0000259" key="7">
    <source>
        <dbReference type="Pfam" id="PF02687"/>
    </source>
</evidence>
<feature type="domain" description="MacB-like periplasmic core" evidence="8">
    <location>
        <begin position="20"/>
        <end position="272"/>
    </location>
</feature>
<dbReference type="Pfam" id="PF02687">
    <property type="entry name" value="FtsX"/>
    <property type="match status" value="1"/>
</dbReference>
<dbReference type="GO" id="GO:0005886">
    <property type="term" value="C:plasma membrane"/>
    <property type="evidence" value="ECO:0007669"/>
    <property type="project" value="UniProtKB-SubCell"/>
</dbReference>
<feature type="transmembrane region" description="Helical" evidence="6">
    <location>
        <begin position="355"/>
        <end position="388"/>
    </location>
</feature>
<evidence type="ECO:0000313" key="10">
    <source>
        <dbReference type="Proteomes" id="UP000450676"/>
    </source>
</evidence>
<accession>A0A7X4H9H9</accession>
<dbReference type="InterPro" id="IPR003838">
    <property type="entry name" value="ABC3_permease_C"/>
</dbReference>
<dbReference type="RefSeq" id="WP_161071453.1">
    <property type="nucleotide sequence ID" value="NZ_WWCU01000005.1"/>
</dbReference>
<evidence type="ECO:0000256" key="5">
    <source>
        <dbReference type="ARBA" id="ARBA00023136"/>
    </source>
</evidence>
<evidence type="ECO:0000256" key="6">
    <source>
        <dbReference type="SAM" id="Phobius"/>
    </source>
</evidence>
<organism evidence="9 10">
    <name type="scientific">Pseudoduganella aquatica</name>
    <dbReference type="NCBI Taxonomy" id="2660641"/>
    <lineage>
        <taxon>Bacteria</taxon>
        <taxon>Pseudomonadati</taxon>
        <taxon>Pseudomonadota</taxon>
        <taxon>Betaproteobacteria</taxon>
        <taxon>Burkholderiales</taxon>
        <taxon>Oxalobacteraceae</taxon>
        <taxon>Telluria group</taxon>
        <taxon>Pseudoduganella</taxon>
    </lineage>
</organism>
<dbReference type="InterPro" id="IPR025857">
    <property type="entry name" value="MacB_PCD"/>
</dbReference>
<name>A0A7X4H9H9_9BURK</name>
<comment type="caution">
    <text evidence="9">The sequence shown here is derived from an EMBL/GenBank/DDBJ whole genome shotgun (WGS) entry which is preliminary data.</text>
</comment>
<dbReference type="Pfam" id="PF12704">
    <property type="entry name" value="MacB_PCD"/>
    <property type="match status" value="1"/>
</dbReference>
<evidence type="ECO:0000256" key="1">
    <source>
        <dbReference type="ARBA" id="ARBA00004651"/>
    </source>
</evidence>
<evidence type="ECO:0000256" key="4">
    <source>
        <dbReference type="ARBA" id="ARBA00022989"/>
    </source>
</evidence>
<feature type="transmembrane region" description="Helical" evidence="6">
    <location>
        <begin position="311"/>
        <end position="335"/>
    </location>
</feature>
<dbReference type="Proteomes" id="UP000450676">
    <property type="component" value="Unassembled WGS sequence"/>
</dbReference>
<dbReference type="GO" id="GO:0022857">
    <property type="term" value="F:transmembrane transporter activity"/>
    <property type="evidence" value="ECO:0007669"/>
    <property type="project" value="TreeGrafter"/>
</dbReference>
<evidence type="ECO:0000259" key="8">
    <source>
        <dbReference type="Pfam" id="PF12704"/>
    </source>
</evidence>
<evidence type="ECO:0000313" key="9">
    <source>
        <dbReference type="EMBL" id="MYN07095.1"/>
    </source>
</evidence>
<comment type="subcellular location">
    <subcellularLocation>
        <location evidence="1">Cell membrane</location>
        <topology evidence="1">Multi-pass membrane protein</topology>
    </subcellularLocation>
</comment>
<evidence type="ECO:0000256" key="3">
    <source>
        <dbReference type="ARBA" id="ARBA00022692"/>
    </source>
</evidence>
<dbReference type="PANTHER" id="PTHR30572:SF18">
    <property type="entry name" value="ABC-TYPE MACROLIDE FAMILY EXPORT SYSTEM PERMEASE COMPONENT 2"/>
    <property type="match status" value="1"/>
</dbReference>
<dbReference type="AlphaFoldDB" id="A0A7X4H9H9"/>
<feature type="transmembrane region" description="Helical" evidence="6">
    <location>
        <begin position="400"/>
        <end position="420"/>
    </location>
</feature>
<keyword evidence="3 6" id="KW-0812">Transmembrane</keyword>
<feature type="transmembrane region" description="Helical" evidence="6">
    <location>
        <begin position="21"/>
        <end position="44"/>
    </location>
</feature>
<keyword evidence="10" id="KW-1185">Reference proteome</keyword>
<proteinExistence type="predicted"/>